<evidence type="ECO:0000259" key="8">
    <source>
        <dbReference type="Pfam" id="PF25975"/>
    </source>
</evidence>
<comment type="similarity">
    <text evidence="1">Belongs to the membrane fusion protein (MFP) (TC 8.A.1) family.</text>
</comment>
<evidence type="ECO:0000313" key="10">
    <source>
        <dbReference type="Proteomes" id="UP000193334"/>
    </source>
</evidence>
<keyword evidence="10" id="KW-1185">Reference proteome</keyword>
<evidence type="ECO:0000259" key="6">
    <source>
        <dbReference type="Pfam" id="PF25954"/>
    </source>
</evidence>
<sequence>MKEHSIKNTIITVLALFLGLLLGIAVTFQLMRHSQNVESTHSGESDIEHREHNDHAESSANHDEHGEEEGGHIELTDAEISELSIKTAKAGQGKLHRKVKLPGEIRLHPDKLAHIVPRVGGIVKKVNTNLGDHVKEGEVMAVLESRELADAKSAYLSGLQQLELTKAAYDREKKLWEKKVSSEQDYLDARQAYAEAKINLNNAEQQLYALGFDEEYMEKLPILPDASYTQYEITAPFDGTVINKHITRGELVDTSSDIFEVANLDTVWAILTVYQKNLADVQKGQNVTIHADKISAEFRGVVDYLSPIVEESTRTASARVVLDNSSGKWRPGLFVVGEIKTADTELDLVIPKTAVQNIGEEKVVFIKAEHGFKPSHIQTGRSSETHVEVVSGLDLGQTIAVRNTFTLKAELNKGSFGGHNH</sequence>
<dbReference type="Pfam" id="PF25893">
    <property type="entry name" value="HH_CzcB"/>
    <property type="match status" value="1"/>
</dbReference>
<dbReference type="InterPro" id="IPR058648">
    <property type="entry name" value="HH_CzcB-like"/>
</dbReference>
<evidence type="ECO:0000256" key="2">
    <source>
        <dbReference type="ARBA" id="ARBA00022448"/>
    </source>
</evidence>
<proteinExistence type="inferred from homology"/>
<dbReference type="AlphaFoldDB" id="A0A1W6LPJ7"/>
<dbReference type="PANTHER" id="PTHR30097:SF4">
    <property type="entry name" value="SLR6042 PROTEIN"/>
    <property type="match status" value="1"/>
</dbReference>
<dbReference type="FunFam" id="2.40.30.170:FF:000010">
    <property type="entry name" value="Efflux RND transporter periplasmic adaptor subunit"/>
    <property type="match status" value="1"/>
</dbReference>
<reference evidence="10" key="1">
    <citation type="submission" date="2017-04" db="EMBL/GenBank/DDBJ databases">
        <title>Comparative genomics and description of representatives of a novel lineage of planctomycetes thriving in anoxic sediments.</title>
        <authorList>
            <person name="Spring S."/>
            <person name="Bunk B."/>
            <person name="Sproer C."/>
        </authorList>
    </citation>
    <scope>NUCLEOTIDE SEQUENCE [LARGE SCALE GENOMIC DNA]</scope>
    <source>
        <strain evidence="10">ST-PulAB-D4</strain>
    </source>
</reference>
<feature type="domain" description="CzcB-like barrel-sandwich hybrid" evidence="7">
    <location>
        <begin position="112"/>
        <end position="263"/>
    </location>
</feature>
<feature type="coiled-coil region" evidence="3">
    <location>
        <begin position="159"/>
        <end position="206"/>
    </location>
</feature>
<dbReference type="InterPro" id="IPR058647">
    <property type="entry name" value="BSH_CzcB-like"/>
</dbReference>
<dbReference type="InterPro" id="IPR006143">
    <property type="entry name" value="RND_pump_MFP"/>
</dbReference>
<dbReference type="EMBL" id="CP021023">
    <property type="protein sequence ID" value="ARN57687.1"/>
    <property type="molecule type" value="Genomic_DNA"/>
</dbReference>
<dbReference type="Pfam" id="PF25975">
    <property type="entry name" value="CzcB_C"/>
    <property type="match status" value="1"/>
</dbReference>
<dbReference type="GO" id="GO:0015679">
    <property type="term" value="P:plasma membrane copper ion transport"/>
    <property type="evidence" value="ECO:0007669"/>
    <property type="project" value="TreeGrafter"/>
</dbReference>
<dbReference type="Gene3D" id="2.40.50.100">
    <property type="match status" value="1"/>
</dbReference>
<dbReference type="Gene3D" id="2.40.30.170">
    <property type="match status" value="1"/>
</dbReference>
<dbReference type="Pfam" id="PF25973">
    <property type="entry name" value="BSH_CzcB"/>
    <property type="match status" value="1"/>
</dbReference>
<keyword evidence="2" id="KW-0813">Transport</keyword>
<dbReference type="KEGG" id="pbp:STSP1_02108"/>
<feature type="compositionally biased region" description="Basic and acidic residues" evidence="4">
    <location>
        <begin position="41"/>
        <end position="70"/>
    </location>
</feature>
<feature type="domain" description="CzcB-like alpha-helical hairpin" evidence="5">
    <location>
        <begin position="150"/>
        <end position="209"/>
    </location>
</feature>
<gene>
    <name evidence="9" type="primary">czcB</name>
    <name evidence="9" type="ORF">STSP1_02108</name>
</gene>
<dbReference type="InterPro" id="IPR058792">
    <property type="entry name" value="Beta-barrel_RND_2"/>
</dbReference>
<name>A0A1W6LPJ7_9BACT</name>
<protein>
    <submittedName>
        <fullName evidence="9">Cation efflux system protein CzcB</fullName>
    </submittedName>
</protein>
<dbReference type="GO" id="GO:0030288">
    <property type="term" value="C:outer membrane-bounded periplasmic space"/>
    <property type="evidence" value="ECO:0007669"/>
    <property type="project" value="TreeGrafter"/>
</dbReference>
<evidence type="ECO:0000256" key="1">
    <source>
        <dbReference type="ARBA" id="ARBA00009477"/>
    </source>
</evidence>
<organism evidence="9 10">
    <name type="scientific">Sedimentisphaera salicampi</name>
    <dbReference type="NCBI Taxonomy" id="1941349"/>
    <lineage>
        <taxon>Bacteria</taxon>
        <taxon>Pseudomonadati</taxon>
        <taxon>Planctomycetota</taxon>
        <taxon>Phycisphaerae</taxon>
        <taxon>Sedimentisphaerales</taxon>
        <taxon>Sedimentisphaeraceae</taxon>
        <taxon>Sedimentisphaera</taxon>
    </lineage>
</organism>
<evidence type="ECO:0000259" key="5">
    <source>
        <dbReference type="Pfam" id="PF25893"/>
    </source>
</evidence>
<evidence type="ECO:0000256" key="4">
    <source>
        <dbReference type="SAM" id="MobiDB-lite"/>
    </source>
</evidence>
<dbReference type="PANTHER" id="PTHR30097">
    <property type="entry name" value="CATION EFFLUX SYSTEM PROTEIN CUSB"/>
    <property type="match status" value="1"/>
</dbReference>
<feature type="region of interest" description="Disordered" evidence="4">
    <location>
        <begin position="37"/>
        <end position="70"/>
    </location>
</feature>
<dbReference type="InterPro" id="IPR058649">
    <property type="entry name" value="CzcB_C"/>
</dbReference>
<dbReference type="GO" id="GO:0016020">
    <property type="term" value="C:membrane"/>
    <property type="evidence" value="ECO:0007669"/>
    <property type="project" value="InterPro"/>
</dbReference>
<dbReference type="GO" id="GO:0022857">
    <property type="term" value="F:transmembrane transporter activity"/>
    <property type="evidence" value="ECO:0007669"/>
    <property type="project" value="InterPro"/>
</dbReference>
<dbReference type="SUPFAM" id="SSF111369">
    <property type="entry name" value="HlyD-like secretion proteins"/>
    <property type="match status" value="1"/>
</dbReference>
<dbReference type="Proteomes" id="UP000193334">
    <property type="component" value="Chromosome"/>
</dbReference>
<feature type="domain" description="CusB-like beta-barrel" evidence="6">
    <location>
        <begin position="266"/>
        <end position="339"/>
    </location>
</feature>
<evidence type="ECO:0000259" key="7">
    <source>
        <dbReference type="Pfam" id="PF25973"/>
    </source>
</evidence>
<evidence type="ECO:0000313" key="9">
    <source>
        <dbReference type="EMBL" id="ARN57687.1"/>
    </source>
</evidence>
<feature type="domain" description="CzcB-like C-terminal circularly permuted SH3-like" evidence="8">
    <location>
        <begin position="349"/>
        <end position="408"/>
    </location>
</feature>
<accession>A0A1W6LPJ7</accession>
<dbReference type="NCBIfam" id="TIGR01730">
    <property type="entry name" value="RND_mfp"/>
    <property type="match status" value="1"/>
</dbReference>
<dbReference type="GO" id="GO:0046914">
    <property type="term" value="F:transition metal ion binding"/>
    <property type="evidence" value="ECO:0007669"/>
    <property type="project" value="TreeGrafter"/>
</dbReference>
<dbReference type="Gene3D" id="2.40.420.20">
    <property type="match status" value="1"/>
</dbReference>
<evidence type="ECO:0000256" key="3">
    <source>
        <dbReference type="SAM" id="Coils"/>
    </source>
</evidence>
<dbReference type="Pfam" id="PF25954">
    <property type="entry name" value="Beta-barrel_RND_2"/>
    <property type="match status" value="1"/>
</dbReference>
<dbReference type="InterPro" id="IPR051909">
    <property type="entry name" value="MFP_Cation_Efflux"/>
</dbReference>
<dbReference type="STRING" id="1941349.STSP1_02108"/>
<dbReference type="GO" id="GO:0060003">
    <property type="term" value="P:copper ion export"/>
    <property type="evidence" value="ECO:0007669"/>
    <property type="project" value="TreeGrafter"/>
</dbReference>
<keyword evidence="3" id="KW-0175">Coiled coil</keyword>